<dbReference type="OrthoDB" id="5477453at2"/>
<dbReference type="PROSITE" id="PS51257">
    <property type="entry name" value="PROKAR_LIPOPROTEIN"/>
    <property type="match status" value="1"/>
</dbReference>
<name>A0A0F4Q0P6_9GAMM</name>
<dbReference type="eggNOG" id="COG4188">
    <property type="taxonomic scope" value="Bacteria"/>
</dbReference>
<evidence type="ECO:0000259" key="1">
    <source>
        <dbReference type="Pfam" id="PF12262"/>
    </source>
</evidence>
<feature type="domain" description="Bacterial virulence factor lipase N-terminal" evidence="1">
    <location>
        <begin position="48"/>
        <end position="263"/>
    </location>
</feature>
<dbReference type="AlphaFoldDB" id="A0A0F4Q0P6"/>
<organism evidence="2 3">
    <name type="scientific">Pseudoalteromonas ruthenica</name>
    <dbReference type="NCBI Taxonomy" id="151081"/>
    <lineage>
        <taxon>Bacteria</taxon>
        <taxon>Pseudomonadati</taxon>
        <taxon>Pseudomonadota</taxon>
        <taxon>Gammaproteobacteria</taxon>
        <taxon>Alteromonadales</taxon>
        <taxon>Pseudoalteromonadaceae</taxon>
        <taxon>Pseudoalteromonas</taxon>
    </lineage>
</organism>
<dbReference type="Proteomes" id="UP000033664">
    <property type="component" value="Unassembled WGS sequence"/>
</dbReference>
<evidence type="ECO:0000313" key="3">
    <source>
        <dbReference type="Proteomes" id="UP000033664"/>
    </source>
</evidence>
<dbReference type="EMBL" id="JXXZ01000007">
    <property type="protein sequence ID" value="KJY99670.1"/>
    <property type="molecule type" value="Genomic_DNA"/>
</dbReference>
<protein>
    <submittedName>
        <fullName evidence="2">Lipase-like protein</fullName>
    </submittedName>
</protein>
<sequence>MKKLLLPLAVASALAGCGGGETLEDVKNETPTVVPQSTVVFDPGAGEISVPNDLLLSGTTDGTLNIPGEGDDYTNPQLALGALDGWSTQMPYAIDFDFSPGVSLDATSAATPGNVRIFEVVMGADQSSQTCAQVPAGIACEYVKELNFGVDFITQASGNSVAVVPLKPFTQGRSYITVLTNGLTDSAGNAIAPSSTYASVSSEDPLVTEQQLSLQAVINSYEDVIVGGSDLSKDDIIYSAAMTMQSAGEVLGTIKSLLAASLTQDSLPKPEMMIPQQPALTVGQVFAAQGMQDINPAFNAVSYEKGSIVLPYYLKSPQGKELSDLNNTYWQANCDSAVTVLGYKEQAGEAFPEQPVSENDAICAALSGGQLRDLSLDDKRHLTKYNTIPKVQSYRNIPVQVTKPADLMTLNAIRSQLGLDAMSMPAAGWPVVIMQHGITSRKEDMLALTAALSIQGFATVAIDHPAHGERGIDVDNDGTDDFNATTGSVLAYMNLNSLLVARDNLRQSAADLLGLRLGLNFANDPMLNTMDVGFVGHSLGAVVAPAFLSMTNAELDPQVDPLFKVNTVALGSGGGGIANFLLASDSFGPFIQGSVLAGAGTDESAAFGAFLQEGAVSSCAQFLDNQEAYVGCGYQAFLAQLTAQGDTASLANIQGLLTQFTYAAQTLLDAGDPTNYAMRVNAQQTPVYTSVVVGDGMENKPDTVIPPMVESNPIAGTIPLAMMMGADNAAQTQLADSPQSYLVRFSKGHHGTLLTPAANPQAGASAADSAAANAEMQQQVATYLKSKGTILPITNEDVIAQ</sequence>
<proteinExistence type="predicted"/>
<dbReference type="InterPro" id="IPR020009">
    <property type="entry name" value="VolA/Pla-1/cef"/>
</dbReference>
<keyword evidence="3" id="KW-1185">Reference proteome</keyword>
<dbReference type="GeneID" id="58228514"/>
<dbReference type="Gene3D" id="3.40.50.1820">
    <property type="entry name" value="alpha/beta hydrolase"/>
    <property type="match status" value="1"/>
</dbReference>
<dbReference type="Pfam" id="PF12262">
    <property type="entry name" value="Lipase_bact_N"/>
    <property type="match status" value="1"/>
</dbReference>
<dbReference type="SUPFAM" id="SSF53474">
    <property type="entry name" value="alpha/beta-Hydrolases"/>
    <property type="match status" value="1"/>
</dbReference>
<reference evidence="2 3" key="1">
    <citation type="journal article" date="2015" name="BMC Genomics">
        <title>Genome mining reveals unlocked bioactive potential of marine Gram-negative bacteria.</title>
        <authorList>
            <person name="Machado H."/>
            <person name="Sonnenschein E.C."/>
            <person name="Melchiorsen J."/>
            <person name="Gram L."/>
        </authorList>
    </citation>
    <scope>NUCLEOTIDE SEQUENCE [LARGE SCALE GENOMIC DNA]</scope>
    <source>
        <strain evidence="2 3">S3137</strain>
    </source>
</reference>
<comment type="caution">
    <text evidence="2">The sequence shown here is derived from an EMBL/GenBank/DDBJ whole genome shotgun (WGS) entry which is preliminary data.</text>
</comment>
<accession>A0A0F4Q0P6</accession>
<dbReference type="RefSeq" id="WP_045978391.1">
    <property type="nucleotide sequence ID" value="NZ_JXXY01000002.1"/>
</dbReference>
<evidence type="ECO:0000313" key="2">
    <source>
        <dbReference type="EMBL" id="KJY99670.1"/>
    </source>
</evidence>
<dbReference type="InterPro" id="IPR029058">
    <property type="entry name" value="AB_hydrolase_fold"/>
</dbReference>
<dbReference type="NCBIfam" id="TIGR03502">
    <property type="entry name" value="lipase_Pla1_cef"/>
    <property type="match status" value="1"/>
</dbReference>
<dbReference type="PATRIC" id="fig|151081.8.peg.504"/>
<dbReference type="InterPro" id="IPR025920">
    <property type="entry name" value="Lipase_bact_N"/>
</dbReference>
<gene>
    <name evidence="2" type="ORF">TW72_08425</name>
</gene>